<dbReference type="InterPro" id="IPR050863">
    <property type="entry name" value="CenT-Element_Derived"/>
</dbReference>
<dbReference type="STRING" id="7102.A0A2A4J0T3"/>
<proteinExistence type="predicted"/>
<dbReference type="InterPro" id="IPR009057">
    <property type="entry name" value="Homeodomain-like_sf"/>
</dbReference>
<evidence type="ECO:0000313" key="4">
    <source>
        <dbReference type="EMBL" id="PCG64983.1"/>
    </source>
</evidence>
<evidence type="ECO:0000259" key="2">
    <source>
        <dbReference type="Pfam" id="PF03184"/>
    </source>
</evidence>
<dbReference type="InterPro" id="IPR007889">
    <property type="entry name" value="HTH_Psq"/>
</dbReference>
<protein>
    <recommendedName>
        <fullName evidence="5">HTH CENPB-type domain-containing protein</fullName>
    </recommendedName>
</protein>
<dbReference type="PANTHER" id="PTHR19303">
    <property type="entry name" value="TRANSPOSON"/>
    <property type="match status" value="1"/>
</dbReference>
<comment type="caution">
    <text evidence="4">The sequence shown here is derived from an EMBL/GenBank/DDBJ whole genome shotgun (WGS) entry which is preliminary data.</text>
</comment>
<gene>
    <name evidence="4" type="ORF">B5V51_9837</name>
</gene>
<dbReference type="InterPro" id="IPR004875">
    <property type="entry name" value="DDE_SF_endonuclease_dom"/>
</dbReference>
<evidence type="ECO:0000256" key="1">
    <source>
        <dbReference type="ARBA" id="ARBA00004123"/>
    </source>
</evidence>
<dbReference type="AlphaFoldDB" id="A0A2A4J0T3"/>
<organism evidence="4">
    <name type="scientific">Heliothis virescens</name>
    <name type="common">Tobacco budworm moth</name>
    <dbReference type="NCBI Taxonomy" id="7102"/>
    <lineage>
        <taxon>Eukaryota</taxon>
        <taxon>Metazoa</taxon>
        <taxon>Ecdysozoa</taxon>
        <taxon>Arthropoda</taxon>
        <taxon>Hexapoda</taxon>
        <taxon>Insecta</taxon>
        <taxon>Pterygota</taxon>
        <taxon>Neoptera</taxon>
        <taxon>Endopterygota</taxon>
        <taxon>Lepidoptera</taxon>
        <taxon>Glossata</taxon>
        <taxon>Ditrysia</taxon>
        <taxon>Noctuoidea</taxon>
        <taxon>Noctuidae</taxon>
        <taxon>Heliothinae</taxon>
        <taxon>Heliothis</taxon>
    </lineage>
</organism>
<feature type="domain" description="DDE-1" evidence="2">
    <location>
        <begin position="227"/>
        <end position="412"/>
    </location>
</feature>
<dbReference type="GO" id="GO:0005634">
    <property type="term" value="C:nucleus"/>
    <property type="evidence" value="ECO:0007669"/>
    <property type="project" value="UniProtKB-SubCell"/>
</dbReference>
<sequence length="552" mass="63681">MESITPEKEDYVPQKKKRLHSLEAKVNIINDFENGMRIAEIFKKYMLPRSTVTRILKSRKRILKDYAAVTYLDTSEKSWLLNETESILKLWCSDQVKDNIELTKVSVCEQAVELFESLKLQHSEYSDETFDATDKWYYNFKRLCDWDQAANEMESASYGNTDLEPVPLKPELNVEKIKQAIEEGGFSPQTVFNVCDTSLFWKKLPDDCEIARAEKPSSTGFKESRDPVTIMFGGNAAGDFKLKPLMVYRTENPKALHSKSKGGLPVIWKSNPKACMLPSLFEDWFGNHFIPSVQNYCSSKGIPFKVMLIIASTPAHLPSTLVDFDHRVKIFFISHDETYSQPMYTDVISILKADYTRRLLVILRSQIEPNTSDRYFMLAVLLAWEKYNILHAIRIIMDSWESLSQEDWNTAWEKIFPTNDVVDESEESTTDKHGRVSEIIEDIVKLANELRLNVDHNDIEALLDSHSTELTPEEFIEIRAQNILEEQETSESTALSMSNMTVERLTQALTDINNGLNILQDIDSNESRARDIKKEIYKLLQPYEETLRSKIM</sequence>
<dbReference type="GO" id="GO:0003677">
    <property type="term" value="F:DNA binding"/>
    <property type="evidence" value="ECO:0007669"/>
    <property type="project" value="InterPro"/>
</dbReference>
<feature type="domain" description="HTH psq-type" evidence="3">
    <location>
        <begin position="22"/>
        <end position="64"/>
    </location>
</feature>
<dbReference type="Gene3D" id="1.10.10.60">
    <property type="entry name" value="Homeodomain-like"/>
    <property type="match status" value="2"/>
</dbReference>
<dbReference type="EMBL" id="NWSH01004530">
    <property type="protein sequence ID" value="PCG64983.1"/>
    <property type="molecule type" value="Genomic_DNA"/>
</dbReference>
<evidence type="ECO:0000259" key="3">
    <source>
        <dbReference type="Pfam" id="PF04218"/>
    </source>
</evidence>
<name>A0A2A4J0T3_HELVI</name>
<dbReference type="PANTHER" id="PTHR19303:SF26">
    <property type="entry name" value="TIGGER TRANSPOSABLE ELEMENT-DERIVED PROTEIN 1"/>
    <property type="match status" value="1"/>
</dbReference>
<evidence type="ECO:0008006" key="5">
    <source>
        <dbReference type="Google" id="ProtNLM"/>
    </source>
</evidence>
<dbReference type="Pfam" id="PF04218">
    <property type="entry name" value="CENP-B_N"/>
    <property type="match status" value="1"/>
</dbReference>
<dbReference type="SUPFAM" id="SSF46689">
    <property type="entry name" value="Homeodomain-like"/>
    <property type="match status" value="1"/>
</dbReference>
<reference evidence="4" key="1">
    <citation type="submission" date="2017-09" db="EMBL/GenBank/DDBJ databases">
        <title>Contemporary evolution of a Lepidopteran species, Heliothis virescens, in response to modern agricultural practices.</title>
        <authorList>
            <person name="Fritz M.L."/>
            <person name="Deyonke A.M."/>
            <person name="Papanicolaou A."/>
            <person name="Micinski S."/>
            <person name="Westbrook J."/>
            <person name="Gould F."/>
        </authorList>
    </citation>
    <scope>NUCLEOTIDE SEQUENCE [LARGE SCALE GENOMIC DNA]</scope>
    <source>
        <strain evidence="4">HvINT-</strain>
        <tissue evidence="4">Whole body</tissue>
    </source>
</reference>
<comment type="subcellular location">
    <subcellularLocation>
        <location evidence="1">Nucleus</location>
    </subcellularLocation>
</comment>
<accession>A0A2A4J0T3</accession>
<dbReference type="Pfam" id="PF03184">
    <property type="entry name" value="DDE_1"/>
    <property type="match status" value="1"/>
</dbReference>